<dbReference type="EMBL" id="UYSL01020405">
    <property type="protein sequence ID" value="VDL74461.1"/>
    <property type="molecule type" value="Genomic_DNA"/>
</dbReference>
<accession>A0A0N4Y4N2</accession>
<dbReference type="AlphaFoldDB" id="A0A0N4Y4N2"/>
<keyword evidence="2" id="KW-1185">Reference proteome</keyword>
<gene>
    <name evidence="1" type="ORF">NBR_LOCUS10872</name>
</gene>
<proteinExistence type="predicted"/>
<evidence type="ECO:0000313" key="1">
    <source>
        <dbReference type="EMBL" id="VDL74461.1"/>
    </source>
</evidence>
<reference evidence="1 2" key="2">
    <citation type="submission" date="2018-11" db="EMBL/GenBank/DDBJ databases">
        <authorList>
            <consortium name="Pathogen Informatics"/>
        </authorList>
    </citation>
    <scope>NUCLEOTIDE SEQUENCE [LARGE SCALE GENOMIC DNA]</scope>
</reference>
<reference evidence="3" key="1">
    <citation type="submission" date="2016-03" db="UniProtKB">
        <authorList>
            <consortium name="WormBaseParasite"/>
        </authorList>
    </citation>
    <scope>IDENTIFICATION</scope>
</reference>
<sequence length="246" mass="28020">MYRYLLAYVLVRRDGSLPLAVKRLVVYDKLGTKIASVDYNIGLDHEMSPTYELADRNAMEDVLRYCKEDELLPSSIERYLHAHRSEAGERLSLSDILGQDASQQQGYSKVEQGASKRNAGLLPSTEEYTNCRLAYPKDNDEKQNTKTPPRQLDILCELIGNFNTSVVFPTSLAGSVASPNRISYKSYTRGTSTLPFKPHSSHGEAAKRRRYHVRRVKDVPTMSKIDTTARYVSHKWKQQKNDKPVY</sequence>
<evidence type="ECO:0000313" key="2">
    <source>
        <dbReference type="Proteomes" id="UP000271162"/>
    </source>
</evidence>
<organism evidence="3">
    <name type="scientific">Nippostrongylus brasiliensis</name>
    <name type="common">Rat hookworm</name>
    <dbReference type="NCBI Taxonomy" id="27835"/>
    <lineage>
        <taxon>Eukaryota</taxon>
        <taxon>Metazoa</taxon>
        <taxon>Ecdysozoa</taxon>
        <taxon>Nematoda</taxon>
        <taxon>Chromadorea</taxon>
        <taxon>Rhabditida</taxon>
        <taxon>Rhabditina</taxon>
        <taxon>Rhabditomorpha</taxon>
        <taxon>Strongyloidea</taxon>
        <taxon>Heligmosomidae</taxon>
        <taxon>Nippostrongylus</taxon>
    </lineage>
</organism>
<dbReference type="WBParaSite" id="NBR_0001087101-mRNA-1">
    <property type="protein sequence ID" value="NBR_0001087101-mRNA-1"/>
    <property type="gene ID" value="NBR_0001087101"/>
</dbReference>
<protein>
    <submittedName>
        <fullName evidence="1 3">Uncharacterized protein</fullName>
    </submittedName>
</protein>
<name>A0A0N4Y4N2_NIPBR</name>
<dbReference type="Proteomes" id="UP000271162">
    <property type="component" value="Unassembled WGS sequence"/>
</dbReference>
<evidence type="ECO:0000313" key="3">
    <source>
        <dbReference type="WBParaSite" id="NBR_0001087101-mRNA-1"/>
    </source>
</evidence>